<dbReference type="PANTHER" id="PTHR46380">
    <property type="entry name" value="CYCLIN-D-BINDING MYB-LIKE TRANSCRIPTION FACTOR 1"/>
    <property type="match status" value="1"/>
</dbReference>
<organism evidence="7 8">
    <name type="scientific">Parascedosporium putredinis</name>
    <dbReference type="NCBI Taxonomy" id="1442378"/>
    <lineage>
        <taxon>Eukaryota</taxon>
        <taxon>Fungi</taxon>
        <taxon>Dikarya</taxon>
        <taxon>Ascomycota</taxon>
        <taxon>Pezizomycotina</taxon>
        <taxon>Sordariomycetes</taxon>
        <taxon>Hypocreomycetidae</taxon>
        <taxon>Microascales</taxon>
        <taxon>Microascaceae</taxon>
        <taxon>Parascedosporium</taxon>
    </lineage>
</organism>
<evidence type="ECO:0000256" key="1">
    <source>
        <dbReference type="ARBA" id="ARBA00004123"/>
    </source>
</evidence>
<feature type="region of interest" description="Disordered" evidence="4">
    <location>
        <begin position="23"/>
        <end position="47"/>
    </location>
</feature>
<feature type="domain" description="HTH myb-type" evidence="6">
    <location>
        <begin position="897"/>
        <end position="948"/>
    </location>
</feature>
<dbReference type="GO" id="GO:0003700">
    <property type="term" value="F:DNA-binding transcription factor activity"/>
    <property type="evidence" value="ECO:0007669"/>
    <property type="project" value="TreeGrafter"/>
</dbReference>
<evidence type="ECO:0008006" key="9">
    <source>
        <dbReference type="Google" id="ProtNLM"/>
    </source>
</evidence>
<dbReference type="SMART" id="SM00717">
    <property type="entry name" value="SANT"/>
    <property type="match status" value="2"/>
</dbReference>
<dbReference type="InterPro" id="IPR017930">
    <property type="entry name" value="Myb_dom"/>
</dbReference>
<evidence type="ECO:0000256" key="3">
    <source>
        <dbReference type="ARBA" id="ARBA00023242"/>
    </source>
</evidence>
<keyword evidence="2" id="KW-0238">DNA-binding</keyword>
<dbReference type="Pfam" id="PF13921">
    <property type="entry name" value="Myb_DNA-bind_6"/>
    <property type="match status" value="1"/>
</dbReference>
<dbReference type="Proteomes" id="UP000838763">
    <property type="component" value="Unassembled WGS sequence"/>
</dbReference>
<comment type="caution">
    <text evidence="7">The sequence shown here is derived from an EMBL/GenBank/DDBJ whole genome shotgun (WGS) entry which is preliminary data.</text>
</comment>
<proteinExistence type="predicted"/>
<keyword evidence="8" id="KW-1185">Reference proteome</keyword>
<feature type="compositionally biased region" description="Polar residues" evidence="4">
    <location>
        <begin position="451"/>
        <end position="465"/>
    </location>
</feature>
<feature type="region of interest" description="Disordered" evidence="4">
    <location>
        <begin position="742"/>
        <end position="778"/>
    </location>
</feature>
<dbReference type="OrthoDB" id="39591at2759"/>
<feature type="compositionally biased region" description="Basic residues" evidence="4">
    <location>
        <begin position="470"/>
        <end position="482"/>
    </location>
</feature>
<feature type="compositionally biased region" description="Basic and acidic residues" evidence="4">
    <location>
        <begin position="407"/>
        <end position="423"/>
    </location>
</feature>
<comment type="subcellular location">
    <subcellularLocation>
        <location evidence="1">Nucleus</location>
    </subcellularLocation>
</comment>
<feature type="region of interest" description="Disordered" evidence="4">
    <location>
        <begin position="380"/>
        <end position="517"/>
    </location>
</feature>
<dbReference type="EMBL" id="CALLCH030000021">
    <property type="protein sequence ID" value="CAI4220040.1"/>
    <property type="molecule type" value="Genomic_DNA"/>
</dbReference>
<feature type="compositionally biased region" description="Polar residues" evidence="4">
    <location>
        <begin position="25"/>
        <end position="47"/>
    </location>
</feature>
<dbReference type="GO" id="GO:0005634">
    <property type="term" value="C:nucleus"/>
    <property type="evidence" value="ECO:0007669"/>
    <property type="project" value="UniProtKB-SubCell"/>
</dbReference>
<dbReference type="SUPFAM" id="SSF46689">
    <property type="entry name" value="Homeodomain-like"/>
    <property type="match status" value="1"/>
</dbReference>
<evidence type="ECO:0000259" key="6">
    <source>
        <dbReference type="PROSITE" id="PS51294"/>
    </source>
</evidence>
<reference evidence="7" key="1">
    <citation type="submission" date="2022-11" db="EMBL/GenBank/DDBJ databases">
        <authorList>
            <person name="Scott C."/>
            <person name="Bruce N."/>
        </authorList>
    </citation>
    <scope>NUCLEOTIDE SEQUENCE</scope>
</reference>
<feature type="compositionally biased region" description="Low complexity" evidence="4">
    <location>
        <begin position="391"/>
        <end position="405"/>
    </location>
</feature>
<dbReference type="PANTHER" id="PTHR46380:SF2">
    <property type="entry name" value="CYCLIN-D-BINDING MYB-LIKE TRANSCRIPTION FACTOR 1"/>
    <property type="match status" value="1"/>
</dbReference>
<evidence type="ECO:0000256" key="2">
    <source>
        <dbReference type="ARBA" id="ARBA00023125"/>
    </source>
</evidence>
<feature type="region of interest" description="Disordered" evidence="4">
    <location>
        <begin position="221"/>
        <end position="251"/>
    </location>
</feature>
<dbReference type="AlphaFoldDB" id="A0A9P1HE02"/>
<dbReference type="GO" id="GO:0000976">
    <property type="term" value="F:transcription cis-regulatory region binding"/>
    <property type="evidence" value="ECO:0007669"/>
    <property type="project" value="TreeGrafter"/>
</dbReference>
<gene>
    <name evidence="7" type="ORF">PPNO1_LOCUS9581</name>
</gene>
<dbReference type="InterPro" id="IPR009057">
    <property type="entry name" value="Homeodomain-like_sf"/>
</dbReference>
<feature type="compositionally biased region" description="Polar residues" evidence="4">
    <location>
        <begin position="328"/>
        <end position="338"/>
    </location>
</feature>
<dbReference type="InterPro" id="IPR001005">
    <property type="entry name" value="SANT/Myb"/>
</dbReference>
<evidence type="ECO:0000256" key="4">
    <source>
        <dbReference type="SAM" id="MobiDB-lite"/>
    </source>
</evidence>
<feature type="compositionally biased region" description="Basic and acidic residues" evidence="4">
    <location>
        <begin position="699"/>
        <end position="714"/>
    </location>
</feature>
<feature type="region of interest" description="Disordered" evidence="4">
    <location>
        <begin position="326"/>
        <end position="358"/>
    </location>
</feature>
<feature type="compositionally biased region" description="Low complexity" evidence="4">
    <location>
        <begin position="665"/>
        <end position="674"/>
    </location>
</feature>
<dbReference type="PROSITE" id="PS50090">
    <property type="entry name" value="MYB_LIKE"/>
    <property type="match status" value="1"/>
</dbReference>
<accession>A0A9P1HE02</accession>
<dbReference type="InterPro" id="IPR051651">
    <property type="entry name" value="DMTF1_DNA-bind_reg"/>
</dbReference>
<name>A0A9P1HE02_9PEZI</name>
<dbReference type="PROSITE" id="PS51294">
    <property type="entry name" value="HTH_MYB"/>
    <property type="match status" value="1"/>
</dbReference>
<feature type="compositionally biased region" description="Polar residues" evidence="4">
    <location>
        <begin position="1205"/>
        <end position="1215"/>
    </location>
</feature>
<sequence>MIKFDDFSLPPSMFTEDEMEIQITPLGNSHQSDSESPLFTANVTPTLNNTGEGPVDISVPAECHGTHSHEGDSAVRDAAKDLAVLEYNGEQKAAPASSGRGPALSPAARVANDSGWGGFPNPIELLYPEGDAEIPRCGSLKQQEILRPLLSNPTACRSKSTDREDSWEISMSSERGRMFDRFSKRSHSVRLLLKNKANDKLREEMEEVMDLTVRLNNLGRGLDAQRMPPPRMKKTQNLQGPVTSTSTPDEPMSYVVVAGKNGPEIVPQDEAGVKSYFDEIDTTPARPTLRAAPSAPSLHSVLPRNLVGTECGSPPDTICYPTRDCPESNETASTTHTLRLSPWSRLREGPLRGPNHPRLAAPINFASLSAYRPGLSFLKKRRRDDDESSRRSSFSQSGQPSSSIDGDGDHGAAVHHGSDDSVRHAAKRQRIGDSADPGAGDVARSSREISVLSSTSSVPMESGSETWKEKKARKKEQKKLRRQEKERRNTLEISFLSTDDLEPPKPTTTMPPKRGIPQCYRHAASRSLAMITSLQGPSSTESARLNAQTPVRSKRKNDVGGRFHLSGRDEDDAERHRREGSASSSDVSQIEAKLPAESSKAVIPPLRATFNSSIWSDPVTGDVGAGGALNLDDYEEPESDAEELVEEGERRRIIKIPAKVVARKSTYSSASESGTESDSDSDTSHIPARLPSPPHKRPREFAQNKPEKQSAKEVVEEDNPDGDHVMADSGDDMEQQLDEQLTQESLVEDTKQTQERRRLPDRLVASTLPAQTKRKTPVKAAAEAKAQLATQEPEARKGRTPRRQAAVAAIAAASAKTAQEDPEQRLVTIVAEFSQEYDLSQQRLGHLLTTPGQDLSREDLWLVNEAWDKVLLHFPLRKTKHIKEIVKRKFDIYKSSRKWTPEDDQRLRELVEQHTGDNGRRWLDIGLAMDRYAEACRDRYRNYASCGSNRKTGKWKDADLGELYTALVTFVPQAVQEKMKGTEPPSQLEPFVFAPDWIKISKLMGNTRSRQQCHFKWQHLRVDIQKPHVIYNLCGGESGTSPGLRGCRMQVYSMTNDEVLDIIRGVATYVPREQDSALVAWRSVQNAKFTTMWLVKTLNIVWRRLRLTLVGESSTELSDVEMAQKMLEAAGDDGAGLDAYWRHRPDTAREEELVLGADRRLKLKSEALPDVEENVKRGRQARSKADKADAAKAKKTGRGKKKAETNGTGSNGTKVRQSRAKKTALSEEMVIDQDSEGDEEN</sequence>
<feature type="compositionally biased region" description="Acidic residues" evidence="4">
    <location>
        <begin position="632"/>
        <end position="646"/>
    </location>
</feature>
<evidence type="ECO:0000259" key="5">
    <source>
        <dbReference type="PROSITE" id="PS50090"/>
    </source>
</evidence>
<feature type="region of interest" description="Disordered" evidence="4">
    <location>
        <begin position="534"/>
        <end position="729"/>
    </location>
</feature>
<dbReference type="CDD" id="cd00167">
    <property type="entry name" value="SANT"/>
    <property type="match status" value="1"/>
</dbReference>
<feature type="compositionally biased region" description="Basic and acidic residues" evidence="4">
    <location>
        <begin position="1183"/>
        <end position="1192"/>
    </location>
</feature>
<feature type="compositionally biased region" description="Basic and acidic residues" evidence="4">
    <location>
        <begin position="748"/>
        <end position="761"/>
    </location>
</feature>
<dbReference type="Gene3D" id="1.10.10.60">
    <property type="entry name" value="Homeodomain-like"/>
    <property type="match status" value="1"/>
</dbReference>
<keyword evidence="3" id="KW-0539">Nucleus</keyword>
<feature type="compositionally biased region" description="Polar residues" evidence="4">
    <location>
        <begin position="534"/>
        <end position="551"/>
    </location>
</feature>
<feature type="domain" description="Myb-like" evidence="5">
    <location>
        <begin position="898"/>
        <end position="944"/>
    </location>
</feature>
<evidence type="ECO:0000313" key="8">
    <source>
        <dbReference type="Proteomes" id="UP000838763"/>
    </source>
</evidence>
<evidence type="ECO:0000313" key="7">
    <source>
        <dbReference type="EMBL" id="CAI4220040.1"/>
    </source>
</evidence>
<protein>
    <recommendedName>
        <fullName evidence="9">Myb-like domain-containing protein</fullName>
    </recommendedName>
</protein>
<feature type="compositionally biased region" description="Polar residues" evidence="4">
    <location>
        <begin position="235"/>
        <end position="248"/>
    </location>
</feature>
<feature type="compositionally biased region" description="Acidic residues" evidence="4">
    <location>
        <begin position="1229"/>
        <end position="1241"/>
    </location>
</feature>
<feature type="region of interest" description="Disordered" evidence="4">
    <location>
        <begin position="1171"/>
        <end position="1241"/>
    </location>
</feature>